<gene>
    <name evidence="1" type="ORF">GCM10011378_32480</name>
</gene>
<dbReference type="EMBL" id="BMGS01000009">
    <property type="protein sequence ID" value="GGG53763.1"/>
    <property type="molecule type" value="Genomic_DNA"/>
</dbReference>
<name>A0ABQ1X4L8_9BACT</name>
<dbReference type="RefSeq" id="WP_188558921.1">
    <property type="nucleotide sequence ID" value="NZ_BMGS01000009.1"/>
</dbReference>
<reference evidence="2" key="1">
    <citation type="journal article" date="2019" name="Int. J. Syst. Evol. Microbiol.">
        <title>The Global Catalogue of Microorganisms (GCM) 10K type strain sequencing project: providing services to taxonomists for standard genome sequencing and annotation.</title>
        <authorList>
            <consortium name="The Broad Institute Genomics Platform"/>
            <consortium name="The Broad Institute Genome Sequencing Center for Infectious Disease"/>
            <person name="Wu L."/>
            <person name="Ma J."/>
        </authorList>
    </citation>
    <scope>NUCLEOTIDE SEQUENCE [LARGE SCALE GENOMIC DNA]</scope>
    <source>
        <strain evidence="2">CGMCC 1.12990</strain>
    </source>
</reference>
<accession>A0ABQ1X4L8</accession>
<evidence type="ECO:0000313" key="1">
    <source>
        <dbReference type="EMBL" id="GGG53763.1"/>
    </source>
</evidence>
<evidence type="ECO:0000313" key="2">
    <source>
        <dbReference type="Proteomes" id="UP000601361"/>
    </source>
</evidence>
<comment type="caution">
    <text evidence="1">The sequence shown here is derived from an EMBL/GenBank/DDBJ whole genome shotgun (WGS) entry which is preliminary data.</text>
</comment>
<proteinExistence type="predicted"/>
<dbReference type="Proteomes" id="UP000601361">
    <property type="component" value="Unassembled WGS sequence"/>
</dbReference>
<protein>
    <submittedName>
        <fullName evidence="1">Uncharacterized protein</fullName>
    </submittedName>
</protein>
<organism evidence="1 2">
    <name type="scientific">Hymenobacter glacieicola</name>
    <dbReference type="NCBI Taxonomy" id="1562124"/>
    <lineage>
        <taxon>Bacteria</taxon>
        <taxon>Pseudomonadati</taxon>
        <taxon>Bacteroidota</taxon>
        <taxon>Cytophagia</taxon>
        <taxon>Cytophagales</taxon>
        <taxon>Hymenobacteraceae</taxon>
        <taxon>Hymenobacter</taxon>
    </lineage>
</organism>
<sequence length="99" mass="11708">MSEFLEREVVKGYWLYDGIIRKGLIIKAINYDYWYELEKSEGLDMAGQEPELNEMGEMYMIEWTDHIHKNRESFAVGTLDLESTKLKAEDIVNQAIEWV</sequence>
<keyword evidence="2" id="KW-1185">Reference proteome</keyword>